<dbReference type="Gene3D" id="2.40.10.120">
    <property type="match status" value="1"/>
</dbReference>
<dbReference type="RefSeq" id="WP_179792504.1">
    <property type="nucleotide sequence ID" value="NZ_BAABHP010000018.1"/>
</dbReference>
<evidence type="ECO:0000256" key="1">
    <source>
        <dbReference type="SAM" id="MobiDB-lite"/>
    </source>
</evidence>
<dbReference type="AlphaFoldDB" id="A0A7Y9J458"/>
<dbReference type="SUPFAM" id="SSF49879">
    <property type="entry name" value="SMAD/FHA domain"/>
    <property type="match status" value="1"/>
</dbReference>
<dbReference type="Proteomes" id="UP000535890">
    <property type="component" value="Unassembled WGS sequence"/>
</dbReference>
<protein>
    <recommendedName>
        <fullName evidence="4">Trypsin-like peptidase</fullName>
    </recommendedName>
</protein>
<dbReference type="InterPro" id="IPR008984">
    <property type="entry name" value="SMAD_FHA_dom_sf"/>
</dbReference>
<dbReference type="Pfam" id="PF13365">
    <property type="entry name" value="Trypsin_2"/>
    <property type="match status" value="1"/>
</dbReference>
<feature type="region of interest" description="Disordered" evidence="1">
    <location>
        <begin position="303"/>
        <end position="324"/>
    </location>
</feature>
<dbReference type="SUPFAM" id="SSF50494">
    <property type="entry name" value="Trypsin-like serine proteases"/>
    <property type="match status" value="1"/>
</dbReference>
<organism evidence="2 3">
    <name type="scientific">Actinomycetospora corticicola</name>
    <dbReference type="NCBI Taxonomy" id="663602"/>
    <lineage>
        <taxon>Bacteria</taxon>
        <taxon>Bacillati</taxon>
        <taxon>Actinomycetota</taxon>
        <taxon>Actinomycetes</taxon>
        <taxon>Pseudonocardiales</taxon>
        <taxon>Pseudonocardiaceae</taxon>
        <taxon>Actinomycetospora</taxon>
    </lineage>
</organism>
<sequence>MDAVGRLVRDGEPVGTAFVVADGFGATAAHVLKGGVGSTWTFEPLTASGRSFPAKIVGPMDRASDVALVGLPAGEEWEPVPLASHSHARPGDPVHLRGFAGSLDFDSGVGVLVGEVSDGGHVWVKVSCRHAQPGMSGAPVLLTGTGCAIGLVSSRLNAGLWNRDTVLLAPSVDILGLAPELLRYRDSAGAHRGGTLRLSWDRGDSQEPVLETDDFSVSFGRHPTNRIQLNNRADSRFHGALSLIGTSVRYHHSGTRPAVLSGATRQVMVERNESVTVVSRDRIRFASGTILIEYTAPDLYDPEVLPTSTAGEEGEGDGGRWVNV</sequence>
<name>A0A7Y9J458_9PSEU</name>
<comment type="caution">
    <text evidence="2">The sequence shown here is derived from an EMBL/GenBank/DDBJ whole genome shotgun (WGS) entry which is preliminary data.</text>
</comment>
<dbReference type="InterPro" id="IPR009003">
    <property type="entry name" value="Peptidase_S1_PA"/>
</dbReference>
<evidence type="ECO:0000313" key="2">
    <source>
        <dbReference type="EMBL" id="NYD34566.1"/>
    </source>
</evidence>
<gene>
    <name evidence="2" type="ORF">BJ983_000668</name>
</gene>
<dbReference type="EMBL" id="JACCBN010000001">
    <property type="protein sequence ID" value="NYD34566.1"/>
    <property type="molecule type" value="Genomic_DNA"/>
</dbReference>
<proteinExistence type="predicted"/>
<evidence type="ECO:0000313" key="3">
    <source>
        <dbReference type="Proteomes" id="UP000535890"/>
    </source>
</evidence>
<reference evidence="2 3" key="1">
    <citation type="submission" date="2020-07" db="EMBL/GenBank/DDBJ databases">
        <title>Sequencing the genomes of 1000 actinobacteria strains.</title>
        <authorList>
            <person name="Klenk H.-P."/>
        </authorList>
    </citation>
    <scope>NUCLEOTIDE SEQUENCE [LARGE SCALE GENOMIC DNA]</scope>
    <source>
        <strain evidence="2 3">DSM 45772</strain>
    </source>
</reference>
<evidence type="ECO:0008006" key="4">
    <source>
        <dbReference type="Google" id="ProtNLM"/>
    </source>
</evidence>
<accession>A0A7Y9J458</accession>
<keyword evidence="3" id="KW-1185">Reference proteome</keyword>